<dbReference type="GO" id="GO:0004407">
    <property type="term" value="F:histone deacetylase activity"/>
    <property type="evidence" value="ECO:0007669"/>
    <property type="project" value="InterPro"/>
</dbReference>
<dbReference type="Pfam" id="PF00850">
    <property type="entry name" value="Hist_deacetyl"/>
    <property type="match status" value="1"/>
</dbReference>
<accession>A0A7S3A496</accession>
<sequence>MTGFVSSKWARVAERVTVSKMTRPRSPLVYSPEYSVQPWPREHRFVMSKFHDLAESLREDGYLTGPHVHVPEYPSESLIESVHESSYVRAFNNGTLDDNKLREIGFRGLWSPELVRRTNLEVAGTVLAAELALESGLACNLGGGTHHAHRDRGSGFTIFNDLAVAAVALLDKGVDRILICDLDVHQGDGTASIFEERPEVCTFSMHCQSNFPFRKCQSTLDIGLEDGVGDEEYLRILKDQLIFVLKAFQPEFVLYDAGVDPHVDDELGKLNLTDNGLFARDVFVMTECLSRGMPVAGVIGGGYHRDRRVLGRRHSILHRAAETVWEQQSIASKSWA</sequence>
<evidence type="ECO:0000313" key="3">
    <source>
        <dbReference type="EMBL" id="CAE0061220.1"/>
    </source>
</evidence>
<dbReference type="InterPro" id="IPR023801">
    <property type="entry name" value="His_deacetylse_dom"/>
</dbReference>
<organism evidence="3">
    <name type="scientific">Rhodosorus marinus</name>
    <dbReference type="NCBI Taxonomy" id="101924"/>
    <lineage>
        <taxon>Eukaryota</taxon>
        <taxon>Rhodophyta</taxon>
        <taxon>Stylonematophyceae</taxon>
        <taxon>Stylonematales</taxon>
        <taxon>Stylonemataceae</taxon>
        <taxon>Rhodosorus</taxon>
    </lineage>
</organism>
<protein>
    <recommendedName>
        <fullName evidence="2">Histone deacetylase domain-containing protein</fullName>
    </recommendedName>
</protein>
<dbReference type="InterPro" id="IPR037138">
    <property type="entry name" value="His_deacetylse_dom_sf"/>
</dbReference>
<evidence type="ECO:0000256" key="1">
    <source>
        <dbReference type="ARBA" id="ARBA00022801"/>
    </source>
</evidence>
<reference evidence="3" key="1">
    <citation type="submission" date="2021-01" db="EMBL/GenBank/DDBJ databases">
        <authorList>
            <person name="Corre E."/>
            <person name="Pelletier E."/>
            <person name="Niang G."/>
            <person name="Scheremetjew M."/>
            <person name="Finn R."/>
            <person name="Kale V."/>
            <person name="Holt S."/>
            <person name="Cochrane G."/>
            <person name="Meng A."/>
            <person name="Brown T."/>
            <person name="Cohen L."/>
        </authorList>
    </citation>
    <scope>NUCLEOTIDE SEQUENCE</scope>
    <source>
        <strain evidence="3">CCMP 769</strain>
    </source>
</reference>
<keyword evidence="1" id="KW-0378">Hydrolase</keyword>
<dbReference type="PANTHER" id="PTHR10625:SF19">
    <property type="entry name" value="HISTONE DEACETYLASE 12"/>
    <property type="match status" value="1"/>
</dbReference>
<dbReference type="EMBL" id="HBHW01038142">
    <property type="protein sequence ID" value="CAE0061220.1"/>
    <property type="molecule type" value="Transcribed_RNA"/>
</dbReference>
<evidence type="ECO:0000259" key="2">
    <source>
        <dbReference type="Pfam" id="PF00850"/>
    </source>
</evidence>
<proteinExistence type="predicted"/>
<dbReference type="GO" id="GO:0016787">
    <property type="term" value="F:hydrolase activity"/>
    <property type="evidence" value="ECO:0007669"/>
    <property type="project" value="UniProtKB-KW"/>
</dbReference>
<dbReference type="InterPro" id="IPR044150">
    <property type="entry name" value="HDAC_classIV"/>
</dbReference>
<dbReference type="CDD" id="cd09993">
    <property type="entry name" value="HDAC_classIV"/>
    <property type="match status" value="1"/>
</dbReference>
<gene>
    <name evidence="3" type="ORF">RMAR00112_LOCUS29286</name>
</gene>
<dbReference type="InterPro" id="IPR000286">
    <property type="entry name" value="HDACs"/>
</dbReference>
<dbReference type="Gene3D" id="3.40.800.20">
    <property type="entry name" value="Histone deacetylase domain"/>
    <property type="match status" value="1"/>
</dbReference>
<dbReference type="GO" id="GO:0040029">
    <property type="term" value="P:epigenetic regulation of gene expression"/>
    <property type="evidence" value="ECO:0007669"/>
    <property type="project" value="TreeGrafter"/>
</dbReference>
<feature type="domain" description="Histone deacetylase" evidence="2">
    <location>
        <begin position="43"/>
        <end position="306"/>
    </location>
</feature>
<dbReference type="SUPFAM" id="SSF52768">
    <property type="entry name" value="Arginase/deacetylase"/>
    <property type="match status" value="1"/>
</dbReference>
<dbReference type="AlphaFoldDB" id="A0A7S3A496"/>
<dbReference type="InterPro" id="IPR023696">
    <property type="entry name" value="Ureohydrolase_dom_sf"/>
</dbReference>
<name>A0A7S3A496_9RHOD</name>
<dbReference type="PRINTS" id="PR01270">
    <property type="entry name" value="HDASUPER"/>
</dbReference>
<dbReference type="PANTHER" id="PTHR10625">
    <property type="entry name" value="HISTONE DEACETYLASE HDAC1-RELATED"/>
    <property type="match status" value="1"/>
</dbReference>